<name>A0A0A1YP08_9PSED</name>
<organism evidence="2 3">
    <name type="scientific">Pseudomonas taeanensis MS-3</name>
    <dbReference type="NCBI Taxonomy" id="1395571"/>
    <lineage>
        <taxon>Bacteria</taxon>
        <taxon>Pseudomonadati</taxon>
        <taxon>Pseudomonadota</taxon>
        <taxon>Gammaproteobacteria</taxon>
        <taxon>Pseudomonadales</taxon>
        <taxon>Pseudomonadaceae</taxon>
        <taxon>Pseudomonas</taxon>
    </lineage>
</organism>
<dbReference type="InterPro" id="IPR050744">
    <property type="entry name" value="AI-2_Isomerase_LsrG"/>
</dbReference>
<protein>
    <recommendedName>
        <fullName evidence="1">ABM domain-containing protein</fullName>
    </recommendedName>
</protein>
<evidence type="ECO:0000259" key="1">
    <source>
        <dbReference type="PROSITE" id="PS51725"/>
    </source>
</evidence>
<evidence type="ECO:0000313" key="2">
    <source>
        <dbReference type="EMBL" id="KFX71645.1"/>
    </source>
</evidence>
<evidence type="ECO:0000313" key="3">
    <source>
        <dbReference type="Proteomes" id="UP000030063"/>
    </source>
</evidence>
<dbReference type="GO" id="GO:0016491">
    <property type="term" value="F:oxidoreductase activity"/>
    <property type="evidence" value="ECO:0007669"/>
    <property type="project" value="TreeGrafter"/>
</dbReference>
<dbReference type="STRING" id="1395571.TMS3_0106900"/>
<dbReference type="PROSITE" id="PS51725">
    <property type="entry name" value="ABM"/>
    <property type="match status" value="1"/>
</dbReference>
<comment type="caution">
    <text evidence="2">The sequence shown here is derived from an EMBL/GenBank/DDBJ whole genome shotgun (WGS) entry which is preliminary data.</text>
</comment>
<dbReference type="RefSeq" id="WP_025164489.1">
    <property type="nucleotide sequence ID" value="NZ_AWSQ01000001.1"/>
</dbReference>
<reference evidence="2 3" key="1">
    <citation type="journal article" date="2014" name="Genome Announc.">
        <title>Draft Genome Sequence of Petroleum Oil-Degrading Marine Bacterium Pseudomonas taeanensis Strain MS-3, Isolated from a Crude Oil-Contaminated Seashore.</title>
        <authorList>
            <person name="Lee S.Y."/>
            <person name="Kim S.H."/>
            <person name="Lee D.G."/>
            <person name="Shin S."/>
            <person name="Yun S.H."/>
            <person name="Choi C.W."/>
            <person name="Chung Y.H."/>
            <person name="Choi J.S."/>
            <person name="Kahng H.Y."/>
            <person name="Kim S.I."/>
        </authorList>
    </citation>
    <scope>NUCLEOTIDE SEQUENCE [LARGE SCALE GENOMIC DNA]</scope>
    <source>
        <strain evidence="2 3">MS-3</strain>
    </source>
</reference>
<dbReference type="PANTHER" id="PTHR33336">
    <property type="entry name" value="QUINOL MONOOXYGENASE YGIN-RELATED"/>
    <property type="match status" value="1"/>
</dbReference>
<dbReference type="SUPFAM" id="SSF54909">
    <property type="entry name" value="Dimeric alpha+beta barrel"/>
    <property type="match status" value="1"/>
</dbReference>
<dbReference type="EMBL" id="AWSQ01000001">
    <property type="protein sequence ID" value="KFX71645.1"/>
    <property type="molecule type" value="Genomic_DNA"/>
</dbReference>
<accession>A0A0A1YP08</accession>
<dbReference type="GO" id="GO:0005829">
    <property type="term" value="C:cytosol"/>
    <property type="evidence" value="ECO:0007669"/>
    <property type="project" value="TreeGrafter"/>
</dbReference>
<proteinExistence type="predicted"/>
<feature type="domain" description="ABM" evidence="1">
    <location>
        <begin position="5"/>
        <end position="97"/>
    </location>
</feature>
<dbReference type="Pfam" id="PF03992">
    <property type="entry name" value="ABM"/>
    <property type="match status" value="1"/>
</dbReference>
<dbReference type="Proteomes" id="UP000030063">
    <property type="component" value="Unassembled WGS sequence"/>
</dbReference>
<dbReference type="Gene3D" id="3.30.70.100">
    <property type="match status" value="1"/>
</dbReference>
<keyword evidence="3" id="KW-1185">Reference proteome</keyword>
<dbReference type="OrthoDB" id="9812192at2"/>
<dbReference type="eggNOG" id="COG1359">
    <property type="taxonomic scope" value="Bacteria"/>
</dbReference>
<dbReference type="InterPro" id="IPR011008">
    <property type="entry name" value="Dimeric_a/b-barrel"/>
</dbReference>
<dbReference type="PANTHER" id="PTHR33336:SF3">
    <property type="entry name" value="ABM DOMAIN-CONTAINING PROTEIN"/>
    <property type="match status" value="1"/>
</dbReference>
<dbReference type="AlphaFoldDB" id="A0A0A1YP08"/>
<gene>
    <name evidence="2" type="ORF">TMS3_0106900</name>
</gene>
<dbReference type="InterPro" id="IPR007138">
    <property type="entry name" value="ABM_dom"/>
</dbReference>
<sequence>MPTPITLIATLTLHQAPDALLLEGLEKLVNASRAEAGCLQYDLHQQHSAANVLVMIEQWQDAAALTQHEGTAHYQTFSATFGAQLASVELNQLRRIV</sequence>